<dbReference type="eggNOG" id="KOG0936">
    <property type="taxonomic scope" value="Eukaryota"/>
</dbReference>
<comment type="subcellular location">
    <subcellularLocation>
        <location evidence="1">Endomembrane system</location>
    </subcellularLocation>
</comment>
<reference evidence="8 9" key="1">
    <citation type="journal article" date="2015" name="Sci. Rep.">
        <title>The genome of Leishmania panamensis: insights into genomics of the L. (Viannia) subgenus.</title>
        <authorList>
            <person name="Llanes A."/>
            <person name="Restrepo C.M."/>
            <person name="Vecchio G.D."/>
            <person name="Anguizola F.J."/>
            <person name="Lleonart R."/>
        </authorList>
    </citation>
    <scope>NUCLEOTIDE SEQUENCE [LARGE SCALE GENOMIC DNA]</scope>
    <source>
        <strain evidence="8 9">MHOM/PA/94/PSC-1</strain>
    </source>
</reference>
<dbReference type="VEuPathDB" id="TriTrypDB:LPMP_241510"/>
<dbReference type="OrthoDB" id="10261046at2759"/>
<evidence type="ECO:0000256" key="4">
    <source>
        <dbReference type="ARBA" id="ARBA00022927"/>
    </source>
</evidence>
<dbReference type="FunFam" id="3.30.450.60:FF:000001">
    <property type="entry name" value="AP complex subunit sigma"/>
    <property type="match status" value="1"/>
</dbReference>
<dbReference type="InterPro" id="IPR022775">
    <property type="entry name" value="AP_mu_sigma_su"/>
</dbReference>
<dbReference type="PANTHER" id="PTHR11753">
    <property type="entry name" value="ADAPTOR COMPLEXES SMALL SUBUNIT FAMILY"/>
    <property type="match status" value="1"/>
</dbReference>
<evidence type="ECO:0000256" key="3">
    <source>
        <dbReference type="ARBA" id="ARBA00022448"/>
    </source>
</evidence>
<accession>A0A088RS43</accession>
<dbReference type="GO" id="GO:0012505">
    <property type="term" value="C:endomembrane system"/>
    <property type="evidence" value="ECO:0007669"/>
    <property type="project" value="UniProtKB-SubCell"/>
</dbReference>
<evidence type="ECO:0000313" key="9">
    <source>
        <dbReference type="Proteomes" id="UP000063063"/>
    </source>
</evidence>
<evidence type="ECO:0000256" key="6">
    <source>
        <dbReference type="PIRNR" id="PIRNR015588"/>
    </source>
</evidence>
<keyword evidence="4 6" id="KW-0653">Protein transport</keyword>
<organism evidence="8 9">
    <name type="scientific">Leishmania panamensis</name>
    <dbReference type="NCBI Taxonomy" id="5679"/>
    <lineage>
        <taxon>Eukaryota</taxon>
        <taxon>Discoba</taxon>
        <taxon>Euglenozoa</taxon>
        <taxon>Kinetoplastea</taxon>
        <taxon>Metakinetoplastina</taxon>
        <taxon>Trypanosomatida</taxon>
        <taxon>Trypanosomatidae</taxon>
        <taxon>Leishmaniinae</taxon>
        <taxon>Leishmania</taxon>
        <taxon>Leishmania guyanensis species complex</taxon>
    </lineage>
</organism>
<dbReference type="GO" id="GO:0006886">
    <property type="term" value="P:intracellular protein transport"/>
    <property type="evidence" value="ECO:0007669"/>
    <property type="project" value="UniProtKB-UniRule"/>
</dbReference>
<dbReference type="Proteomes" id="UP000063063">
    <property type="component" value="Chromosome 24"/>
</dbReference>
<keyword evidence="9" id="KW-1185">Reference proteome</keyword>
<dbReference type="AlphaFoldDB" id="A0A088RS43"/>
<protein>
    <recommendedName>
        <fullName evidence="6">AP complex subunit sigma</fullName>
    </recommendedName>
</protein>
<dbReference type="PIRSF" id="PIRSF015588">
    <property type="entry name" value="AP_complex_sigma"/>
    <property type="match status" value="1"/>
</dbReference>
<proteinExistence type="inferred from homology"/>
<comment type="similarity">
    <text evidence="2 6">Belongs to the adaptor complexes small subunit family.</text>
</comment>
<evidence type="ECO:0000256" key="5">
    <source>
        <dbReference type="ARBA" id="ARBA00023136"/>
    </source>
</evidence>
<dbReference type="InterPro" id="IPR016635">
    <property type="entry name" value="AP_complex_ssu"/>
</dbReference>
<dbReference type="GeneID" id="22575560"/>
<gene>
    <name evidence="8" type="ORF">LPMP_241510</name>
</gene>
<dbReference type="Gene3D" id="3.30.450.60">
    <property type="match status" value="1"/>
</dbReference>
<dbReference type="EMBL" id="CP009393">
    <property type="protein sequence ID" value="AIN98783.1"/>
    <property type="molecule type" value="Genomic_DNA"/>
</dbReference>
<dbReference type="SUPFAM" id="SSF64356">
    <property type="entry name" value="SNARE-like"/>
    <property type="match status" value="1"/>
</dbReference>
<name>A0A088RS43_LEIPA</name>
<keyword evidence="5 6" id="KW-0472">Membrane</keyword>
<dbReference type="KEGG" id="lpan:LPMP_241510"/>
<keyword evidence="3 6" id="KW-0813">Transport</keyword>
<evidence type="ECO:0000256" key="2">
    <source>
        <dbReference type="ARBA" id="ARBA00006972"/>
    </source>
</evidence>
<dbReference type="Pfam" id="PF01217">
    <property type="entry name" value="Clat_adaptor_s"/>
    <property type="match status" value="1"/>
</dbReference>
<evidence type="ECO:0000259" key="7">
    <source>
        <dbReference type="Pfam" id="PF01217"/>
    </source>
</evidence>
<evidence type="ECO:0000256" key="1">
    <source>
        <dbReference type="ARBA" id="ARBA00004308"/>
    </source>
</evidence>
<sequence length="166" mass="19195">MIKAVLIINTAGKIRLLSFYEKTISLTQQQELVRSIHRAISRRGDELCNFVDNFKEWPTPDTRIIYRRYATLCFVFVTDSSESQLAILDLIQVFVESLDRTFENVCELDLIFHSEKVQYVLMEMIMGGLVLEMSRDEIIRSLGEMSRLSAKMTAENTTSRTLSGYH</sequence>
<evidence type="ECO:0000313" key="8">
    <source>
        <dbReference type="EMBL" id="AIN98783.1"/>
    </source>
</evidence>
<dbReference type="InterPro" id="IPR011012">
    <property type="entry name" value="Longin-like_dom_sf"/>
</dbReference>
<dbReference type="VEuPathDB" id="TriTrypDB:LPAL13_240019100"/>
<dbReference type="RefSeq" id="XP_010699490.1">
    <property type="nucleotide sequence ID" value="XM_010701188.1"/>
</dbReference>
<feature type="domain" description="AP complex mu/sigma subunit" evidence="7">
    <location>
        <begin position="1"/>
        <end position="147"/>
    </location>
</feature>